<comment type="caution">
    <text evidence="1">The sequence shown here is derived from an EMBL/GenBank/DDBJ whole genome shotgun (WGS) entry which is preliminary data.</text>
</comment>
<proteinExistence type="predicted"/>
<name>A0AAN8H165_CHAGU</name>
<accession>A0AAN8H165</accession>
<keyword evidence="2" id="KW-1185">Reference proteome</keyword>
<dbReference type="Proteomes" id="UP001331515">
    <property type="component" value="Unassembled WGS sequence"/>
</dbReference>
<organism evidence="1 2">
    <name type="scientific">Champsocephalus gunnari</name>
    <name type="common">Mackerel icefish</name>
    <dbReference type="NCBI Taxonomy" id="52237"/>
    <lineage>
        <taxon>Eukaryota</taxon>
        <taxon>Metazoa</taxon>
        <taxon>Chordata</taxon>
        <taxon>Craniata</taxon>
        <taxon>Vertebrata</taxon>
        <taxon>Euteleostomi</taxon>
        <taxon>Actinopterygii</taxon>
        <taxon>Neopterygii</taxon>
        <taxon>Teleostei</taxon>
        <taxon>Neoteleostei</taxon>
        <taxon>Acanthomorphata</taxon>
        <taxon>Eupercaria</taxon>
        <taxon>Perciformes</taxon>
        <taxon>Notothenioidei</taxon>
        <taxon>Channichthyidae</taxon>
        <taxon>Champsocephalus</taxon>
    </lineage>
</organism>
<gene>
    <name evidence="1" type="ORF">CgunFtcFv8_015892</name>
</gene>
<dbReference type="AlphaFoldDB" id="A0AAN8H165"/>
<sequence length="66" mass="7177">MNPGRISGDVSCSAAAAFLSERPGEADCTQSITLSASLVSHKSDERACFSFLFRPRSELREKRLSV</sequence>
<protein>
    <submittedName>
        <fullName evidence="1">Uncharacterized protein</fullName>
    </submittedName>
</protein>
<reference evidence="1 2" key="1">
    <citation type="journal article" date="2023" name="Mol. Biol. Evol.">
        <title>Genomics of Secondarily Temperate Adaptation in the Only Non-Antarctic Icefish.</title>
        <authorList>
            <person name="Rivera-Colon A.G."/>
            <person name="Rayamajhi N."/>
            <person name="Minhas B.F."/>
            <person name="Madrigal G."/>
            <person name="Bilyk K.T."/>
            <person name="Yoon V."/>
            <person name="Hune M."/>
            <person name="Gregory S."/>
            <person name="Cheng C.H.C."/>
            <person name="Catchen J.M."/>
        </authorList>
    </citation>
    <scope>NUCLEOTIDE SEQUENCE [LARGE SCALE GENOMIC DNA]</scope>
    <source>
        <tissue evidence="1">White muscle</tissue>
    </source>
</reference>
<evidence type="ECO:0000313" key="1">
    <source>
        <dbReference type="EMBL" id="KAK5898478.1"/>
    </source>
</evidence>
<dbReference type="EMBL" id="JAURVH010001533">
    <property type="protein sequence ID" value="KAK5898478.1"/>
    <property type="molecule type" value="Genomic_DNA"/>
</dbReference>
<evidence type="ECO:0000313" key="2">
    <source>
        <dbReference type="Proteomes" id="UP001331515"/>
    </source>
</evidence>